<reference evidence="1" key="1">
    <citation type="submission" date="2013-07" db="EMBL/GenBank/DDBJ databases">
        <title>The genome of an arbuscular mycorrhizal fungus provides insights into the evolution of the oldest plant symbiosis.</title>
        <authorList>
            <consortium name="DOE Joint Genome Institute"/>
            <person name="Tisserant E."/>
            <person name="Malbreil M."/>
            <person name="Kuo A."/>
            <person name="Kohler A."/>
            <person name="Symeonidi A."/>
            <person name="Balestrini R."/>
            <person name="Charron P."/>
            <person name="Duensing N."/>
            <person name="Frei-dit-Frey N."/>
            <person name="Gianinazzi-Pearson V."/>
            <person name="Gilbert B."/>
            <person name="Handa Y."/>
            <person name="Hijri M."/>
            <person name="Kaul R."/>
            <person name="Kawaguchi M."/>
            <person name="Krajinski F."/>
            <person name="Lammers P."/>
            <person name="Lapierre D."/>
            <person name="Masclaux F.G."/>
            <person name="Murat C."/>
            <person name="Morin E."/>
            <person name="Ndikumana S."/>
            <person name="Pagni M."/>
            <person name="Petitpierre D."/>
            <person name="Requena N."/>
            <person name="Rosikiewicz P."/>
            <person name="Riley R."/>
            <person name="Saito K."/>
            <person name="San Clemente H."/>
            <person name="Shapiro H."/>
            <person name="van Tuinen D."/>
            <person name="Becard G."/>
            <person name="Bonfante P."/>
            <person name="Paszkowski U."/>
            <person name="Shachar-Hill Y."/>
            <person name="Young J.P."/>
            <person name="Sanders I.R."/>
            <person name="Henrissat B."/>
            <person name="Rensing S.A."/>
            <person name="Grigoriev I.V."/>
            <person name="Corradi N."/>
            <person name="Roux C."/>
            <person name="Martin F."/>
        </authorList>
    </citation>
    <scope>NUCLEOTIDE SEQUENCE</scope>
    <source>
        <strain evidence="1">DAOM 197198</strain>
    </source>
</reference>
<name>U9SUK6_RHIID</name>
<proteinExistence type="predicted"/>
<dbReference type="AlphaFoldDB" id="U9SUK6"/>
<dbReference type="HOGENOM" id="CLU_2655748_0_0_1"/>
<sequence>MVSKKRNLLNFQLKKIINKFKFEFIIIFHYIILFSFHFFSMIYSCYSFVYVICLKDLCLNVPDLVISPLNDTNISH</sequence>
<accession>U9SUK6</accession>
<protein>
    <submittedName>
        <fullName evidence="1">Uncharacterized protein</fullName>
    </submittedName>
</protein>
<dbReference type="EMBL" id="KI301709">
    <property type="protein sequence ID" value="ERZ94840.1"/>
    <property type="molecule type" value="Genomic_DNA"/>
</dbReference>
<gene>
    <name evidence="1" type="ORF">GLOINDRAFT_315553</name>
</gene>
<organism evidence="1">
    <name type="scientific">Rhizophagus irregularis (strain DAOM 181602 / DAOM 197198 / MUCL 43194)</name>
    <name type="common">Arbuscular mycorrhizal fungus</name>
    <name type="synonym">Glomus intraradices</name>
    <dbReference type="NCBI Taxonomy" id="747089"/>
    <lineage>
        <taxon>Eukaryota</taxon>
        <taxon>Fungi</taxon>
        <taxon>Fungi incertae sedis</taxon>
        <taxon>Mucoromycota</taxon>
        <taxon>Glomeromycotina</taxon>
        <taxon>Glomeromycetes</taxon>
        <taxon>Glomerales</taxon>
        <taxon>Glomeraceae</taxon>
        <taxon>Rhizophagus</taxon>
    </lineage>
</organism>
<evidence type="ECO:0000313" key="1">
    <source>
        <dbReference type="EMBL" id="ERZ94840.1"/>
    </source>
</evidence>